<dbReference type="EMBL" id="CP036295">
    <property type="protein sequence ID" value="QCC85782.1"/>
    <property type="molecule type" value="Genomic_DNA"/>
</dbReference>
<dbReference type="RefSeq" id="WP_136399922.1">
    <property type="nucleotide sequence ID" value="NZ_CP036295.1"/>
</dbReference>
<dbReference type="InterPro" id="IPR053737">
    <property type="entry name" value="Type_II_TA_Toxin"/>
</dbReference>
<dbReference type="PROSITE" id="PS51459">
    <property type="entry name" value="FIDO"/>
    <property type="match status" value="1"/>
</dbReference>
<dbReference type="GO" id="GO:0016301">
    <property type="term" value="F:kinase activity"/>
    <property type="evidence" value="ECO:0007669"/>
    <property type="project" value="InterPro"/>
</dbReference>
<dbReference type="SUPFAM" id="SSF140931">
    <property type="entry name" value="Fic-like"/>
    <property type="match status" value="1"/>
</dbReference>
<evidence type="ECO:0000313" key="3">
    <source>
        <dbReference type="Proteomes" id="UP000297065"/>
    </source>
</evidence>
<dbReference type="Pfam" id="PF02661">
    <property type="entry name" value="Fic"/>
    <property type="match status" value="1"/>
</dbReference>
<organism evidence="2 3">
    <name type="scientific">Desulfovibrio desulfuricans</name>
    <dbReference type="NCBI Taxonomy" id="876"/>
    <lineage>
        <taxon>Bacteria</taxon>
        <taxon>Pseudomonadati</taxon>
        <taxon>Thermodesulfobacteriota</taxon>
        <taxon>Desulfovibrionia</taxon>
        <taxon>Desulfovibrionales</taxon>
        <taxon>Desulfovibrionaceae</taxon>
        <taxon>Desulfovibrio</taxon>
    </lineage>
</organism>
<dbReference type="InterPro" id="IPR006440">
    <property type="entry name" value="Doc"/>
</dbReference>
<protein>
    <submittedName>
        <fullName evidence="2">Type II toxin-antitoxin system death-on-curing family toxin</fullName>
    </submittedName>
</protein>
<dbReference type="AlphaFoldDB" id="A0A4P7UQB8"/>
<evidence type="ECO:0000259" key="1">
    <source>
        <dbReference type="PROSITE" id="PS51459"/>
    </source>
</evidence>
<proteinExistence type="predicted"/>
<dbReference type="InterPro" id="IPR036597">
    <property type="entry name" value="Fido-like_dom_sf"/>
</dbReference>
<dbReference type="PANTHER" id="PTHR39426">
    <property type="entry name" value="HOMOLOGY TO DEATH-ON-CURING PROTEIN OF PHAGE P1"/>
    <property type="match status" value="1"/>
</dbReference>
<gene>
    <name evidence="2" type="ORF">DDIC_07820</name>
</gene>
<evidence type="ECO:0000313" key="2">
    <source>
        <dbReference type="EMBL" id="QCC85782.1"/>
    </source>
</evidence>
<dbReference type="Gene3D" id="1.20.120.1870">
    <property type="entry name" value="Fic/DOC protein, Fido domain"/>
    <property type="match status" value="1"/>
</dbReference>
<dbReference type="InterPro" id="IPR003812">
    <property type="entry name" value="Fido"/>
</dbReference>
<feature type="domain" description="Fido" evidence="1">
    <location>
        <begin position="1"/>
        <end position="132"/>
    </location>
</feature>
<sequence>MNVEEVKNIHFFLADHYASTDDPISPPGVKDHGLLESACARPNMTACQKEMFETQFDKAAALFHSIISNHCFHNGNKRTALLSTLYFLSLNNYWVEGCSDDELFEFTRKTAAHEICPNRDDEISCISKWFSEHSRKVVKGDKNLKFNDLKEVLAQFDFELIDDGFTCSIKKDGEEVEKIIKRGKQGHNDYDPAYIAGLRKKLDLTPEKGIDSARFYGQRGIDIQLNDLMQLRIDVFNRLART</sequence>
<name>A0A4P7UQB8_DESDE</name>
<accession>A0A4P7UQB8</accession>
<dbReference type="Proteomes" id="UP000297065">
    <property type="component" value="Chromosome"/>
</dbReference>
<reference evidence="2 3" key="1">
    <citation type="submission" date="2019-02" db="EMBL/GenBank/DDBJ databases">
        <title>Complete Genome Sequence of Desulfovibrio desulfuricans IC1, a Sulfonate Utilizing Anaerobe.</title>
        <authorList>
            <person name="Day L.A."/>
            <person name="De Leon K.B."/>
            <person name="Wall J.D."/>
        </authorList>
    </citation>
    <scope>NUCLEOTIDE SEQUENCE [LARGE SCALE GENOMIC DNA]</scope>
    <source>
        <strain evidence="2 3">IC1</strain>
    </source>
</reference>
<dbReference type="NCBIfam" id="TIGR01550">
    <property type="entry name" value="DOC_P1"/>
    <property type="match status" value="1"/>
</dbReference>
<dbReference type="PANTHER" id="PTHR39426:SF1">
    <property type="entry name" value="HOMOLOGY TO DEATH-ON-CURING PROTEIN OF PHAGE P1"/>
    <property type="match status" value="1"/>
</dbReference>
<dbReference type="OrthoDB" id="9802752at2"/>